<reference evidence="2" key="1">
    <citation type="submission" date="2024-07" db="EMBL/GenBank/DDBJ databases">
        <authorList>
            <person name="Yu S.T."/>
        </authorList>
    </citation>
    <scope>NUCLEOTIDE SEQUENCE</scope>
    <source>
        <strain evidence="2">R28</strain>
    </source>
</reference>
<proteinExistence type="predicted"/>
<name>A0AB39Q4M2_9ACTN</name>
<dbReference type="EMBL" id="CP163439">
    <property type="protein sequence ID" value="XDQ38250.1"/>
    <property type="molecule type" value="Genomic_DNA"/>
</dbReference>
<protein>
    <submittedName>
        <fullName evidence="2">Uncharacterized protein</fullName>
    </submittedName>
</protein>
<feature type="region of interest" description="Disordered" evidence="1">
    <location>
        <begin position="257"/>
        <end position="281"/>
    </location>
</feature>
<organism evidence="2">
    <name type="scientific">Streptomyces sp. R28</name>
    <dbReference type="NCBI Taxonomy" id="3238628"/>
    <lineage>
        <taxon>Bacteria</taxon>
        <taxon>Bacillati</taxon>
        <taxon>Actinomycetota</taxon>
        <taxon>Actinomycetes</taxon>
        <taxon>Kitasatosporales</taxon>
        <taxon>Streptomycetaceae</taxon>
        <taxon>Streptomyces</taxon>
    </lineage>
</organism>
<sequence length="281" mass="31095">MSDTFTVSDAEGAAQLVAFGMRPRLHPTQDREYDSLVRRYREDDAFRFLTERIAFSLGLHVVDVGHGTGMVLAAVTGSVFETRIEDYARTSHHRNEGERALHGIIHLAVAALAFPRPADLADDGYIGRVKASVVDETVREICRKLGRRAAEAESTEDAPTDAPELERAWRAYARRPEVSETKDERVAPNSTRGMTSRALRFLMEQGLLVMVEDDETEENVFRTTPRYQVQVRELASTAAFEELLRLGAISDITEPSGTLRTGVPGARASEPHDVTKAGADV</sequence>
<accession>A0AB39Q4M2</accession>
<evidence type="ECO:0000313" key="2">
    <source>
        <dbReference type="EMBL" id="XDQ38250.1"/>
    </source>
</evidence>
<dbReference type="AlphaFoldDB" id="A0AB39Q4M2"/>
<evidence type="ECO:0000256" key="1">
    <source>
        <dbReference type="SAM" id="MobiDB-lite"/>
    </source>
</evidence>
<gene>
    <name evidence="2" type="ORF">AB5J49_35525</name>
</gene>
<dbReference type="RefSeq" id="WP_369172948.1">
    <property type="nucleotide sequence ID" value="NZ_CP163439.1"/>
</dbReference>